<evidence type="ECO:0000259" key="2">
    <source>
        <dbReference type="PROSITE" id="PS50125"/>
    </source>
</evidence>
<dbReference type="GO" id="GO:0009190">
    <property type="term" value="P:cyclic nucleotide biosynthetic process"/>
    <property type="evidence" value="ECO:0007669"/>
    <property type="project" value="InterPro"/>
</dbReference>
<dbReference type="GO" id="GO:0004016">
    <property type="term" value="F:adenylate cyclase activity"/>
    <property type="evidence" value="ECO:0007669"/>
    <property type="project" value="UniProtKB-ARBA"/>
</dbReference>
<evidence type="ECO:0000313" key="4">
    <source>
        <dbReference type="Proteomes" id="UP000463224"/>
    </source>
</evidence>
<comment type="caution">
    <text evidence="3">The sequence shown here is derived from an EMBL/GenBank/DDBJ whole genome shotgun (WGS) entry which is preliminary data.</text>
</comment>
<sequence>MCGTEDSRGMNDMAVAERFGSAVRNRSRRKPTSFPALLNETFDRHEREGRRLQLRGRVAALVAIYILVAVIAPYPESFYYQSLVIVFLLTGFIPAAIDRLGWLRNWHLYVFVTLDFALMTVMMLYPNPFSPTDYPPQLALRFETFGYFFVLIAGLAFSDQPRLVLWGGFVGIVSWVVGLTWLASLPDSVIYSPFAPGSSSLDLSERIALIANPTLIDLSVEAQSIVVLGIVAMILAGGVARSRRLVWRHAAIERQRLNLARYFPPATVDELARDDVSLAEIRELNAAILFADVVGFTRWSERHSPVETISLLREVHGLLEEAIFRHGGTLDKFIGDGIMATFGTPEPLPQDPFNAVACVNAILEDVAALNERRVARGAEPVQIAVGLHYGPVVVGNIGTERRLELAVIGDTVNAASRLEELTRVVGRAAAVSDDVVADIRARDPNAADRLMAGFDFLGDNHLEGRRQGIAVWASQVSLTAHESRRPKRPLRP</sequence>
<evidence type="ECO:0000256" key="1">
    <source>
        <dbReference type="SAM" id="Phobius"/>
    </source>
</evidence>
<dbReference type="SUPFAM" id="SSF55073">
    <property type="entry name" value="Nucleotide cyclase"/>
    <property type="match status" value="1"/>
</dbReference>
<feature type="transmembrane region" description="Helical" evidence="1">
    <location>
        <begin position="222"/>
        <end position="240"/>
    </location>
</feature>
<dbReference type="PANTHER" id="PTHR43081:SF1">
    <property type="entry name" value="ADENYLATE CYCLASE, TERMINAL-DIFFERENTIATION SPECIFIC"/>
    <property type="match status" value="1"/>
</dbReference>
<feature type="transmembrane region" description="Helical" evidence="1">
    <location>
        <begin position="78"/>
        <end position="96"/>
    </location>
</feature>
<dbReference type="EMBL" id="WPHG01000006">
    <property type="protein sequence ID" value="MVA99519.1"/>
    <property type="molecule type" value="Genomic_DNA"/>
</dbReference>
<keyword evidence="4" id="KW-1185">Reference proteome</keyword>
<protein>
    <submittedName>
        <fullName evidence="3">Adenylate/guanylate cyclase domain-containing protein</fullName>
    </submittedName>
</protein>
<dbReference type="CDD" id="cd07302">
    <property type="entry name" value="CHD"/>
    <property type="match status" value="1"/>
</dbReference>
<dbReference type="InterPro" id="IPR029787">
    <property type="entry name" value="Nucleotide_cyclase"/>
</dbReference>
<keyword evidence="1" id="KW-0472">Membrane</keyword>
<feature type="transmembrane region" description="Helical" evidence="1">
    <location>
        <begin position="138"/>
        <end position="157"/>
    </location>
</feature>
<dbReference type="InterPro" id="IPR050697">
    <property type="entry name" value="Adenylyl/Guanylyl_Cyclase_3/4"/>
</dbReference>
<feature type="transmembrane region" description="Helical" evidence="1">
    <location>
        <begin position="164"/>
        <end position="183"/>
    </location>
</feature>
<feature type="transmembrane region" description="Helical" evidence="1">
    <location>
        <begin position="108"/>
        <end position="126"/>
    </location>
</feature>
<organism evidence="3 4">
    <name type="scientific">Nitratireductor arenosus</name>
    <dbReference type="NCBI Taxonomy" id="2682096"/>
    <lineage>
        <taxon>Bacteria</taxon>
        <taxon>Pseudomonadati</taxon>
        <taxon>Pseudomonadota</taxon>
        <taxon>Alphaproteobacteria</taxon>
        <taxon>Hyphomicrobiales</taxon>
        <taxon>Phyllobacteriaceae</taxon>
        <taxon>Nitratireductor</taxon>
    </lineage>
</organism>
<dbReference type="SMART" id="SM00044">
    <property type="entry name" value="CYCc"/>
    <property type="match status" value="1"/>
</dbReference>
<dbReference type="Pfam" id="PF00211">
    <property type="entry name" value="Guanylate_cyc"/>
    <property type="match status" value="1"/>
</dbReference>
<keyword evidence="1" id="KW-0812">Transmembrane</keyword>
<dbReference type="PROSITE" id="PS50125">
    <property type="entry name" value="GUANYLATE_CYCLASE_2"/>
    <property type="match status" value="1"/>
</dbReference>
<accession>A0A844QPL2</accession>
<dbReference type="GO" id="GO:0035556">
    <property type="term" value="P:intracellular signal transduction"/>
    <property type="evidence" value="ECO:0007669"/>
    <property type="project" value="InterPro"/>
</dbReference>
<dbReference type="PANTHER" id="PTHR43081">
    <property type="entry name" value="ADENYLATE CYCLASE, TERMINAL-DIFFERENTIATION SPECIFIC-RELATED"/>
    <property type="match status" value="1"/>
</dbReference>
<keyword evidence="1" id="KW-1133">Transmembrane helix</keyword>
<dbReference type="AlphaFoldDB" id="A0A844QPL2"/>
<dbReference type="Gene3D" id="3.30.70.1230">
    <property type="entry name" value="Nucleotide cyclase"/>
    <property type="match status" value="1"/>
</dbReference>
<evidence type="ECO:0000313" key="3">
    <source>
        <dbReference type="EMBL" id="MVA99519.1"/>
    </source>
</evidence>
<feature type="domain" description="Guanylate cyclase" evidence="2">
    <location>
        <begin position="287"/>
        <end position="419"/>
    </location>
</feature>
<dbReference type="InterPro" id="IPR001054">
    <property type="entry name" value="A/G_cyclase"/>
</dbReference>
<feature type="transmembrane region" description="Helical" evidence="1">
    <location>
        <begin position="54"/>
        <end position="72"/>
    </location>
</feature>
<gene>
    <name evidence="3" type="ORF">GN330_19915</name>
</gene>
<dbReference type="Proteomes" id="UP000463224">
    <property type="component" value="Unassembled WGS sequence"/>
</dbReference>
<name>A0A844QPL2_9HYPH</name>
<proteinExistence type="predicted"/>
<reference evidence="3 4" key="1">
    <citation type="submission" date="2019-12" db="EMBL/GenBank/DDBJ databases">
        <title>Nitratireductor arenosus sp. nov., Isolated from sea sand, Jeju island, South Korea.</title>
        <authorList>
            <person name="Kim W."/>
        </authorList>
    </citation>
    <scope>NUCLEOTIDE SEQUENCE [LARGE SCALE GENOMIC DNA]</scope>
    <source>
        <strain evidence="3 4">CAU 1489</strain>
    </source>
</reference>